<dbReference type="GO" id="GO:0031295">
    <property type="term" value="P:T cell costimulation"/>
    <property type="evidence" value="ECO:0007669"/>
    <property type="project" value="TreeGrafter"/>
</dbReference>
<keyword evidence="6 11" id="KW-0472">Membrane</keyword>
<keyword evidence="7" id="KW-1015">Disulfide bond</keyword>
<evidence type="ECO:0000256" key="4">
    <source>
        <dbReference type="ARBA" id="ARBA00022729"/>
    </source>
</evidence>
<accession>A0AAV9RIN9</accession>
<comment type="subcellular location">
    <subcellularLocation>
        <location evidence="1">Cell membrane</location>
        <topology evidence="1">Single-pass type I membrane protein</topology>
    </subcellularLocation>
</comment>
<feature type="transmembrane region" description="Helical" evidence="11">
    <location>
        <begin position="251"/>
        <end position="271"/>
    </location>
</feature>
<dbReference type="InterPro" id="IPR003599">
    <property type="entry name" value="Ig_sub"/>
</dbReference>
<evidence type="ECO:0000256" key="9">
    <source>
        <dbReference type="ARBA" id="ARBA00023180"/>
    </source>
</evidence>
<keyword evidence="5 11" id="KW-1133">Transmembrane helix</keyword>
<evidence type="ECO:0000313" key="14">
    <source>
        <dbReference type="EMBL" id="KAK5608850.1"/>
    </source>
</evidence>
<dbReference type="GO" id="GO:0007166">
    <property type="term" value="P:cell surface receptor signaling pathway"/>
    <property type="evidence" value="ECO:0007669"/>
    <property type="project" value="TreeGrafter"/>
</dbReference>
<dbReference type="Proteomes" id="UP001311232">
    <property type="component" value="Unassembled WGS sequence"/>
</dbReference>
<dbReference type="AlphaFoldDB" id="A0AAV9RIN9"/>
<keyword evidence="4 12" id="KW-0732">Signal</keyword>
<evidence type="ECO:0000256" key="10">
    <source>
        <dbReference type="ARBA" id="ARBA00023319"/>
    </source>
</evidence>
<evidence type="ECO:0000256" key="1">
    <source>
        <dbReference type="ARBA" id="ARBA00004251"/>
    </source>
</evidence>
<dbReference type="Pfam" id="PF07686">
    <property type="entry name" value="V-set"/>
    <property type="match status" value="1"/>
</dbReference>
<dbReference type="GO" id="GO:0042102">
    <property type="term" value="P:positive regulation of T cell proliferation"/>
    <property type="evidence" value="ECO:0007669"/>
    <property type="project" value="TreeGrafter"/>
</dbReference>
<dbReference type="InterPro" id="IPR036179">
    <property type="entry name" value="Ig-like_dom_sf"/>
</dbReference>
<keyword evidence="9" id="KW-0325">Glycoprotein</keyword>
<evidence type="ECO:0000256" key="3">
    <source>
        <dbReference type="ARBA" id="ARBA00022692"/>
    </source>
</evidence>
<sequence length="304" mass="33837">MKASSSWLTLLGPRLLLYLLPLVLEITGFSSVDRGHSYPGSYKGVVGGNVSFHCPVDKTKNLDLLYFQKVGVNREQIFFNGYHSSKPLTPHPRTEMDHNNTIMHIYELTLSDSGEYECHYMYKDDMNDRRVNMVKIHLNVTALFSKPVITNNCNQANGIPLECDVKCEAHNGFPDKKIKWNELRNVSKEMWKILRNDEVPTRTELVNISSTASFNCSVGELKVSCSVDGITSDIISVCSSKASPDQSANPIIVIAAGVICGLVGIVIICVFKFKKRNTEAENTRANGHPEEVRVLNNLEATLGS</sequence>
<feature type="domain" description="Immunoglobulin" evidence="13">
    <location>
        <begin position="39"/>
        <end position="141"/>
    </location>
</feature>
<keyword evidence="15" id="KW-1185">Reference proteome</keyword>
<evidence type="ECO:0000256" key="6">
    <source>
        <dbReference type="ARBA" id="ARBA00023136"/>
    </source>
</evidence>
<name>A0AAV9RIN9_9TELE</name>
<reference evidence="14 15" key="1">
    <citation type="submission" date="2021-06" db="EMBL/GenBank/DDBJ databases">
        <authorList>
            <person name="Palmer J.M."/>
        </authorList>
    </citation>
    <scope>NUCLEOTIDE SEQUENCE [LARGE SCALE GENOMIC DNA]</scope>
    <source>
        <strain evidence="14 15">MEX-2019</strain>
        <tissue evidence="14">Muscle</tissue>
    </source>
</reference>
<gene>
    <name evidence="14" type="ORF">CRENBAI_019473</name>
</gene>
<dbReference type="SMART" id="SM00409">
    <property type="entry name" value="IG"/>
    <property type="match status" value="1"/>
</dbReference>
<keyword evidence="8" id="KW-0675">Receptor</keyword>
<dbReference type="PANTHER" id="PTHR25466">
    <property type="entry name" value="T-LYMPHOCYTE ACTIVATION ANTIGEN"/>
    <property type="match status" value="1"/>
</dbReference>
<keyword evidence="2" id="KW-1003">Cell membrane</keyword>
<evidence type="ECO:0000256" key="11">
    <source>
        <dbReference type="SAM" id="Phobius"/>
    </source>
</evidence>
<organism evidence="14 15">
    <name type="scientific">Crenichthys baileyi</name>
    <name type="common">White River springfish</name>
    <dbReference type="NCBI Taxonomy" id="28760"/>
    <lineage>
        <taxon>Eukaryota</taxon>
        <taxon>Metazoa</taxon>
        <taxon>Chordata</taxon>
        <taxon>Craniata</taxon>
        <taxon>Vertebrata</taxon>
        <taxon>Euteleostomi</taxon>
        <taxon>Actinopterygii</taxon>
        <taxon>Neopterygii</taxon>
        <taxon>Teleostei</taxon>
        <taxon>Neoteleostei</taxon>
        <taxon>Acanthomorphata</taxon>
        <taxon>Ovalentaria</taxon>
        <taxon>Atherinomorphae</taxon>
        <taxon>Cyprinodontiformes</taxon>
        <taxon>Goodeidae</taxon>
        <taxon>Crenichthys</taxon>
    </lineage>
</organism>
<dbReference type="InterPro" id="IPR013783">
    <property type="entry name" value="Ig-like_fold"/>
</dbReference>
<keyword evidence="10" id="KW-0393">Immunoglobulin domain</keyword>
<evidence type="ECO:0000256" key="5">
    <source>
        <dbReference type="ARBA" id="ARBA00022989"/>
    </source>
</evidence>
<dbReference type="GO" id="GO:0071222">
    <property type="term" value="P:cellular response to lipopolysaccharide"/>
    <property type="evidence" value="ECO:0007669"/>
    <property type="project" value="TreeGrafter"/>
</dbReference>
<evidence type="ECO:0000256" key="7">
    <source>
        <dbReference type="ARBA" id="ARBA00023157"/>
    </source>
</evidence>
<dbReference type="GO" id="GO:0042130">
    <property type="term" value="P:negative regulation of T cell proliferation"/>
    <property type="evidence" value="ECO:0007669"/>
    <property type="project" value="TreeGrafter"/>
</dbReference>
<dbReference type="PANTHER" id="PTHR25466:SF2">
    <property type="entry name" value="T-LYMPHOCYTE ACTIVATION ANTIGEN CD86"/>
    <property type="match status" value="1"/>
</dbReference>
<proteinExistence type="predicted"/>
<dbReference type="GO" id="GO:0009897">
    <property type="term" value="C:external side of plasma membrane"/>
    <property type="evidence" value="ECO:0007669"/>
    <property type="project" value="TreeGrafter"/>
</dbReference>
<keyword evidence="3 11" id="KW-0812">Transmembrane</keyword>
<protein>
    <recommendedName>
        <fullName evidence="13">Immunoglobulin domain-containing protein</fullName>
    </recommendedName>
</protein>
<dbReference type="Gene3D" id="2.60.40.10">
    <property type="entry name" value="Immunoglobulins"/>
    <property type="match status" value="2"/>
</dbReference>
<comment type="caution">
    <text evidence="14">The sequence shown here is derived from an EMBL/GenBank/DDBJ whole genome shotgun (WGS) entry which is preliminary data.</text>
</comment>
<evidence type="ECO:0000256" key="2">
    <source>
        <dbReference type="ARBA" id="ARBA00022475"/>
    </source>
</evidence>
<evidence type="ECO:0000256" key="12">
    <source>
        <dbReference type="SAM" id="SignalP"/>
    </source>
</evidence>
<dbReference type="EMBL" id="JAHHUM010001778">
    <property type="protein sequence ID" value="KAK5608850.1"/>
    <property type="molecule type" value="Genomic_DNA"/>
</dbReference>
<dbReference type="InterPro" id="IPR013106">
    <property type="entry name" value="Ig_V-set"/>
</dbReference>
<feature type="chain" id="PRO_5043967689" description="Immunoglobulin domain-containing protein" evidence="12">
    <location>
        <begin position="26"/>
        <end position="304"/>
    </location>
</feature>
<dbReference type="SUPFAM" id="SSF48726">
    <property type="entry name" value="Immunoglobulin"/>
    <property type="match status" value="1"/>
</dbReference>
<evidence type="ECO:0000256" key="8">
    <source>
        <dbReference type="ARBA" id="ARBA00023170"/>
    </source>
</evidence>
<dbReference type="GO" id="GO:0006955">
    <property type="term" value="P:immune response"/>
    <property type="evidence" value="ECO:0007669"/>
    <property type="project" value="TreeGrafter"/>
</dbReference>
<evidence type="ECO:0000259" key="13">
    <source>
        <dbReference type="SMART" id="SM00409"/>
    </source>
</evidence>
<feature type="signal peptide" evidence="12">
    <location>
        <begin position="1"/>
        <end position="25"/>
    </location>
</feature>
<evidence type="ECO:0000313" key="15">
    <source>
        <dbReference type="Proteomes" id="UP001311232"/>
    </source>
</evidence>
<dbReference type="InterPro" id="IPR051713">
    <property type="entry name" value="T-cell_Activation_Regulation"/>
</dbReference>